<dbReference type="InterPro" id="IPR052345">
    <property type="entry name" value="Rad_response_metalloprotease"/>
</dbReference>
<dbReference type="Gene3D" id="1.10.260.40">
    <property type="entry name" value="lambda repressor-like DNA-binding domains"/>
    <property type="match status" value="1"/>
</dbReference>
<keyword evidence="4" id="KW-1185">Reference proteome</keyword>
<evidence type="ECO:0000313" key="4">
    <source>
        <dbReference type="Proteomes" id="UP001499947"/>
    </source>
</evidence>
<gene>
    <name evidence="3" type="ORF">GCM10009680_75400</name>
</gene>
<feature type="domain" description="HTH cro/C1-type" evidence="2">
    <location>
        <begin position="1"/>
        <end position="46"/>
    </location>
</feature>
<dbReference type="Proteomes" id="UP001499947">
    <property type="component" value="Unassembled WGS sequence"/>
</dbReference>
<protein>
    <submittedName>
        <fullName evidence="3">ImmA/IrrE family metallo-endopeptidase</fullName>
    </submittedName>
</protein>
<dbReference type="PROSITE" id="PS50943">
    <property type="entry name" value="HTH_CROC1"/>
    <property type="match status" value="1"/>
</dbReference>
<dbReference type="SUPFAM" id="SSF47413">
    <property type="entry name" value="lambda repressor-like DNA-binding domains"/>
    <property type="match status" value="1"/>
</dbReference>
<dbReference type="InterPro" id="IPR010359">
    <property type="entry name" value="IrrE_HExxH"/>
</dbReference>
<dbReference type="EMBL" id="BAAALR010000099">
    <property type="protein sequence ID" value="GAA1722585.1"/>
    <property type="molecule type" value="Genomic_DNA"/>
</dbReference>
<organism evidence="3 4">
    <name type="scientific">Streptomyces yatensis</name>
    <dbReference type="NCBI Taxonomy" id="155177"/>
    <lineage>
        <taxon>Bacteria</taxon>
        <taxon>Bacillati</taxon>
        <taxon>Actinomycetota</taxon>
        <taxon>Actinomycetes</taxon>
        <taxon>Kitasatosporales</taxon>
        <taxon>Streptomycetaceae</taxon>
        <taxon>Streptomyces</taxon>
        <taxon>Streptomyces violaceusniger group</taxon>
    </lineage>
</organism>
<proteinExistence type="inferred from homology"/>
<dbReference type="PANTHER" id="PTHR43236">
    <property type="entry name" value="ANTITOXIN HIGA1"/>
    <property type="match status" value="1"/>
</dbReference>
<comment type="caution">
    <text evidence="3">The sequence shown here is derived from an EMBL/GenBank/DDBJ whole genome shotgun (WGS) entry which is preliminary data.</text>
</comment>
<reference evidence="4" key="1">
    <citation type="journal article" date="2019" name="Int. J. Syst. Evol. Microbiol.">
        <title>The Global Catalogue of Microorganisms (GCM) 10K type strain sequencing project: providing services to taxonomists for standard genome sequencing and annotation.</title>
        <authorList>
            <consortium name="The Broad Institute Genomics Platform"/>
            <consortium name="The Broad Institute Genome Sequencing Center for Infectious Disease"/>
            <person name="Wu L."/>
            <person name="Ma J."/>
        </authorList>
    </citation>
    <scope>NUCLEOTIDE SEQUENCE [LARGE SCALE GENOMIC DNA]</scope>
    <source>
        <strain evidence="4">JCM 13244</strain>
    </source>
</reference>
<accession>A0ABP4VD51</accession>
<evidence type="ECO:0000256" key="1">
    <source>
        <dbReference type="ARBA" id="ARBA00007227"/>
    </source>
</evidence>
<evidence type="ECO:0000259" key="2">
    <source>
        <dbReference type="PROSITE" id="PS50943"/>
    </source>
</evidence>
<dbReference type="CDD" id="cd00093">
    <property type="entry name" value="HTH_XRE"/>
    <property type="match status" value="1"/>
</dbReference>
<dbReference type="InterPro" id="IPR010982">
    <property type="entry name" value="Lambda_DNA-bd_dom_sf"/>
</dbReference>
<evidence type="ECO:0000313" key="3">
    <source>
        <dbReference type="EMBL" id="GAA1722585.1"/>
    </source>
</evidence>
<name>A0ABP4VD51_9ACTN</name>
<dbReference type="PANTHER" id="PTHR43236:SF1">
    <property type="entry name" value="BLL7220 PROTEIN"/>
    <property type="match status" value="1"/>
</dbReference>
<comment type="similarity">
    <text evidence="1">Belongs to the short-chain fatty acyl-CoA assimilation regulator (ScfR) family.</text>
</comment>
<dbReference type="Gene3D" id="1.10.10.2910">
    <property type="match status" value="1"/>
</dbReference>
<dbReference type="Pfam" id="PF06114">
    <property type="entry name" value="Peptidase_M78"/>
    <property type="match status" value="1"/>
</dbReference>
<dbReference type="Pfam" id="PF01381">
    <property type="entry name" value="HTH_3"/>
    <property type="match status" value="1"/>
</dbReference>
<sequence>MTLSRLSQESGVSVRSLTAFENGHKAPSPETLDLLASALDLPVSFFSASEVEEIEIDALSFRALSKMSALDRDSARAAGRLAIEINQWMEERFTLPKPNVPTLPHLSPEEAAERVRALWGLGEAPIPNMVHLLESHGVRVFSLAADCASVDAFSLRWKEKTPFIYLNLEKSGERGRFDAAHELGHLVLHAQHRIPHGPEAENEAQQFASAFLMPRSGILAQMLHNADAKRILSAKKKWKVAAVALAYRLKDLGLVTDWRYRTTVKHLSQMGYRRGEPDGIIRESSQLLGKVFSALRASDFPTSKMADDLNITVDELNRHVFGLVPLVIDGEQESSYSKVRPNLRLVSG</sequence>
<dbReference type="InterPro" id="IPR001387">
    <property type="entry name" value="Cro/C1-type_HTH"/>
</dbReference>